<protein>
    <submittedName>
        <fullName evidence="2">Uncharacterized protein</fullName>
    </submittedName>
</protein>
<dbReference type="Gramene" id="CDF35832">
    <property type="protein sequence ID" value="CDF35832"/>
    <property type="gene ID" value="CHC_T00004282001"/>
</dbReference>
<proteinExistence type="predicted"/>
<dbReference type="Proteomes" id="UP000012073">
    <property type="component" value="Unassembled WGS sequence"/>
</dbReference>
<gene>
    <name evidence="2" type="ORF">CHC_T00004282001</name>
</gene>
<keyword evidence="1" id="KW-0472">Membrane</keyword>
<feature type="transmembrane region" description="Helical" evidence="1">
    <location>
        <begin position="50"/>
        <end position="68"/>
    </location>
</feature>
<name>R7QBE1_CHOCR</name>
<evidence type="ECO:0000313" key="3">
    <source>
        <dbReference type="Proteomes" id="UP000012073"/>
    </source>
</evidence>
<organism evidence="2 3">
    <name type="scientific">Chondrus crispus</name>
    <name type="common">Carrageen Irish moss</name>
    <name type="synonym">Polymorpha crispa</name>
    <dbReference type="NCBI Taxonomy" id="2769"/>
    <lineage>
        <taxon>Eukaryota</taxon>
        <taxon>Rhodophyta</taxon>
        <taxon>Florideophyceae</taxon>
        <taxon>Rhodymeniophycidae</taxon>
        <taxon>Gigartinales</taxon>
        <taxon>Gigartinaceae</taxon>
        <taxon>Chondrus</taxon>
    </lineage>
</organism>
<dbReference type="RefSeq" id="XP_005715651.1">
    <property type="nucleotide sequence ID" value="XM_005715594.1"/>
</dbReference>
<accession>R7QBE1</accession>
<keyword evidence="1" id="KW-0812">Transmembrane</keyword>
<evidence type="ECO:0000313" key="2">
    <source>
        <dbReference type="EMBL" id="CDF35832.1"/>
    </source>
</evidence>
<dbReference type="EMBL" id="HG001749">
    <property type="protein sequence ID" value="CDF35832.1"/>
    <property type="molecule type" value="Genomic_DNA"/>
</dbReference>
<keyword evidence="1" id="KW-1133">Transmembrane helix</keyword>
<dbReference type="KEGG" id="ccp:CHC_T00004282001"/>
<reference evidence="3" key="1">
    <citation type="journal article" date="2013" name="Proc. Natl. Acad. Sci. U.S.A.">
        <title>Genome structure and metabolic features in the red seaweed Chondrus crispus shed light on evolution of the Archaeplastida.</title>
        <authorList>
            <person name="Collen J."/>
            <person name="Porcel B."/>
            <person name="Carre W."/>
            <person name="Ball S.G."/>
            <person name="Chaparro C."/>
            <person name="Tonon T."/>
            <person name="Barbeyron T."/>
            <person name="Michel G."/>
            <person name="Noel B."/>
            <person name="Valentin K."/>
            <person name="Elias M."/>
            <person name="Artiguenave F."/>
            <person name="Arun A."/>
            <person name="Aury J.M."/>
            <person name="Barbosa-Neto J.F."/>
            <person name="Bothwell J.H."/>
            <person name="Bouget F.Y."/>
            <person name="Brillet L."/>
            <person name="Cabello-Hurtado F."/>
            <person name="Capella-Gutierrez S."/>
            <person name="Charrier B."/>
            <person name="Cladiere L."/>
            <person name="Cock J.M."/>
            <person name="Coelho S.M."/>
            <person name="Colleoni C."/>
            <person name="Czjzek M."/>
            <person name="Da Silva C."/>
            <person name="Delage L."/>
            <person name="Denoeud F."/>
            <person name="Deschamps P."/>
            <person name="Dittami S.M."/>
            <person name="Gabaldon T."/>
            <person name="Gachon C.M."/>
            <person name="Groisillier A."/>
            <person name="Herve C."/>
            <person name="Jabbari K."/>
            <person name="Katinka M."/>
            <person name="Kloareg B."/>
            <person name="Kowalczyk N."/>
            <person name="Labadie K."/>
            <person name="Leblanc C."/>
            <person name="Lopez P.J."/>
            <person name="McLachlan D.H."/>
            <person name="Meslet-Cladiere L."/>
            <person name="Moustafa A."/>
            <person name="Nehr Z."/>
            <person name="Nyvall Collen P."/>
            <person name="Panaud O."/>
            <person name="Partensky F."/>
            <person name="Poulain J."/>
            <person name="Rensing S.A."/>
            <person name="Rousvoal S."/>
            <person name="Samson G."/>
            <person name="Symeonidi A."/>
            <person name="Weissenbach J."/>
            <person name="Zambounis A."/>
            <person name="Wincker P."/>
            <person name="Boyen C."/>
        </authorList>
    </citation>
    <scope>NUCLEOTIDE SEQUENCE [LARGE SCALE GENOMIC DNA]</scope>
    <source>
        <strain evidence="3">cv. Stackhouse</strain>
    </source>
</reference>
<sequence>MRRFDLQYLPITAALCAEARLRNQLAILVQSHGRWNSGVNARYKERDSGSVFFVTKVLLFFYVSFVAIDRLEVVLCETKLSFKNCSGPCSERLKEKIS</sequence>
<dbReference type="GeneID" id="17323364"/>
<keyword evidence="3" id="KW-1185">Reference proteome</keyword>
<evidence type="ECO:0000256" key="1">
    <source>
        <dbReference type="SAM" id="Phobius"/>
    </source>
</evidence>
<dbReference type="AlphaFoldDB" id="R7QBE1"/>